<organism evidence="1">
    <name type="scientific">viral metagenome</name>
    <dbReference type="NCBI Taxonomy" id="1070528"/>
    <lineage>
        <taxon>unclassified sequences</taxon>
        <taxon>metagenomes</taxon>
        <taxon>organismal metagenomes</taxon>
    </lineage>
</organism>
<dbReference type="AlphaFoldDB" id="A0A6C0BL65"/>
<accession>A0A6C0BL65</accession>
<protein>
    <submittedName>
        <fullName evidence="1">Uncharacterized protein</fullName>
    </submittedName>
</protein>
<dbReference type="EMBL" id="MN739196">
    <property type="protein sequence ID" value="QHS93115.1"/>
    <property type="molecule type" value="Genomic_DNA"/>
</dbReference>
<proteinExistence type="predicted"/>
<evidence type="ECO:0000313" key="1">
    <source>
        <dbReference type="EMBL" id="QHS93115.1"/>
    </source>
</evidence>
<reference evidence="1" key="1">
    <citation type="journal article" date="2020" name="Nature">
        <title>Giant virus diversity and host interactions through global metagenomics.</title>
        <authorList>
            <person name="Schulz F."/>
            <person name="Roux S."/>
            <person name="Paez-Espino D."/>
            <person name="Jungbluth S."/>
            <person name="Walsh D.A."/>
            <person name="Denef V.J."/>
            <person name="McMahon K.D."/>
            <person name="Konstantinidis K.T."/>
            <person name="Eloe-Fadrosh E.A."/>
            <person name="Kyrpides N.C."/>
            <person name="Woyke T."/>
        </authorList>
    </citation>
    <scope>NUCLEOTIDE SEQUENCE</scope>
    <source>
        <strain evidence="1">GVMAG-M-3300017651-5</strain>
    </source>
</reference>
<name>A0A6C0BL65_9ZZZZ</name>
<sequence>MGSRRLLVHLFLRLCIVRSERRCSRGCAENVWEDILLLSED</sequence>